<sequence>MKTIVKIAALGAATILFAGCASKTADNSDLASLRASVEEARAAAVQANQTSQQALALAQQNAAKIDRVFTKSQLK</sequence>
<feature type="chain" id="PRO_5016739116" description="Major outer membrane lipoprotein Lpp" evidence="1">
    <location>
        <begin position="19"/>
        <end position="75"/>
    </location>
</feature>
<keyword evidence="1" id="KW-0732">Signal</keyword>
<proteinExistence type="predicted"/>
<dbReference type="OrthoDB" id="9993513at2"/>
<organism evidence="2 3">
    <name type="scientific">Suttonella ornithocola</name>
    <dbReference type="NCBI Taxonomy" id="279832"/>
    <lineage>
        <taxon>Bacteria</taxon>
        <taxon>Pseudomonadati</taxon>
        <taxon>Pseudomonadota</taxon>
        <taxon>Gammaproteobacteria</taxon>
        <taxon>Cardiobacteriales</taxon>
        <taxon>Cardiobacteriaceae</taxon>
        <taxon>Suttonella</taxon>
    </lineage>
</organism>
<reference evidence="2 3" key="1">
    <citation type="submission" date="2018-06" db="EMBL/GenBank/DDBJ databases">
        <authorList>
            <consortium name="Pathogen Informatics"/>
            <person name="Doyle S."/>
        </authorList>
    </citation>
    <scope>NUCLEOTIDE SEQUENCE [LARGE SCALE GENOMIC DNA]</scope>
    <source>
        <strain evidence="2 3">NCTC13337</strain>
    </source>
</reference>
<dbReference type="Proteomes" id="UP000254601">
    <property type="component" value="Unassembled WGS sequence"/>
</dbReference>
<dbReference type="PROSITE" id="PS51257">
    <property type="entry name" value="PROKAR_LIPOPROTEIN"/>
    <property type="match status" value="1"/>
</dbReference>
<feature type="signal peptide" evidence="1">
    <location>
        <begin position="1"/>
        <end position="18"/>
    </location>
</feature>
<dbReference type="InterPro" id="IPR021793">
    <property type="entry name" value="Oprl"/>
</dbReference>
<dbReference type="AlphaFoldDB" id="A0A380MQH3"/>
<protein>
    <recommendedName>
        <fullName evidence="4">Major outer membrane lipoprotein Lpp</fullName>
    </recommendedName>
</protein>
<accession>A0A380MQH3</accession>
<keyword evidence="3" id="KW-1185">Reference proteome</keyword>
<dbReference type="EMBL" id="UHIC01000001">
    <property type="protein sequence ID" value="SUO94835.1"/>
    <property type="molecule type" value="Genomic_DNA"/>
</dbReference>
<name>A0A380MQH3_9GAMM</name>
<evidence type="ECO:0000313" key="2">
    <source>
        <dbReference type="EMBL" id="SUO94835.1"/>
    </source>
</evidence>
<dbReference type="Pfam" id="PF11839">
    <property type="entry name" value="Alanine_zipper"/>
    <property type="match status" value="1"/>
</dbReference>
<evidence type="ECO:0008006" key="4">
    <source>
        <dbReference type="Google" id="ProtNLM"/>
    </source>
</evidence>
<evidence type="ECO:0000313" key="3">
    <source>
        <dbReference type="Proteomes" id="UP000254601"/>
    </source>
</evidence>
<gene>
    <name evidence="2" type="ORF">NCTC13337_00955</name>
</gene>
<evidence type="ECO:0000256" key="1">
    <source>
        <dbReference type="SAM" id="SignalP"/>
    </source>
</evidence>
<dbReference type="RefSeq" id="WP_072576455.1">
    <property type="nucleotide sequence ID" value="NZ_LWHB01000074.1"/>
</dbReference>